<evidence type="ECO:0000313" key="1">
    <source>
        <dbReference type="EMBL" id="CAF1358555.1"/>
    </source>
</evidence>
<protein>
    <submittedName>
        <fullName evidence="1">Uncharacterized protein</fullName>
    </submittedName>
</protein>
<sequence>MGWPTTVHVPLTYLRVALTSMDYLVRIMSTSQLSSSLCQLHVTIDDGNYDNYCTATTSDQLIPMVNLHTFTFFKAFFSRLIIRWTLIEILTSFNVMPVLQRANMSLFINIDELNRISSSPLFTDHRHVNVHFAFSLINCSQYLEVTQYIPRGNRFHPREIVGATFVVNHWSQKSEWLIDGDPFCRGDQYYHHMWYTLPWAFDEFFHEYIPHCRITKIQVFEIPSRNIIPIGQSFLRSLNTSGPTLPSSIFYLPHVALSNGQLAVISV</sequence>
<comment type="caution">
    <text evidence="1">The sequence shown here is derived from an EMBL/GenBank/DDBJ whole genome shotgun (WGS) entry which is preliminary data.</text>
</comment>
<organism evidence="1 3">
    <name type="scientific">Rotaria sordida</name>
    <dbReference type="NCBI Taxonomy" id="392033"/>
    <lineage>
        <taxon>Eukaryota</taxon>
        <taxon>Metazoa</taxon>
        <taxon>Spiralia</taxon>
        <taxon>Gnathifera</taxon>
        <taxon>Rotifera</taxon>
        <taxon>Eurotatoria</taxon>
        <taxon>Bdelloidea</taxon>
        <taxon>Philodinida</taxon>
        <taxon>Philodinidae</taxon>
        <taxon>Rotaria</taxon>
    </lineage>
</organism>
<gene>
    <name evidence="2" type="ORF">JBS370_LOCUS33179</name>
    <name evidence="1" type="ORF">ZHD862_LOCUS30950</name>
</gene>
<name>A0A815HRI1_9BILA</name>
<accession>A0A815HRI1</accession>
<evidence type="ECO:0000313" key="2">
    <source>
        <dbReference type="EMBL" id="CAF4133869.1"/>
    </source>
</evidence>
<dbReference type="Proteomes" id="UP000663864">
    <property type="component" value="Unassembled WGS sequence"/>
</dbReference>
<dbReference type="EMBL" id="CAJNOT010003010">
    <property type="protein sequence ID" value="CAF1358555.1"/>
    <property type="molecule type" value="Genomic_DNA"/>
</dbReference>
<evidence type="ECO:0000313" key="3">
    <source>
        <dbReference type="Proteomes" id="UP000663864"/>
    </source>
</evidence>
<dbReference type="EMBL" id="CAJOBD010009380">
    <property type="protein sequence ID" value="CAF4133869.1"/>
    <property type="molecule type" value="Genomic_DNA"/>
</dbReference>
<dbReference type="Proteomes" id="UP000663836">
    <property type="component" value="Unassembled WGS sequence"/>
</dbReference>
<proteinExistence type="predicted"/>
<reference evidence="1" key="1">
    <citation type="submission" date="2021-02" db="EMBL/GenBank/DDBJ databases">
        <authorList>
            <person name="Nowell W R."/>
        </authorList>
    </citation>
    <scope>NUCLEOTIDE SEQUENCE</scope>
</reference>
<dbReference type="AlphaFoldDB" id="A0A815HRI1"/>